<evidence type="ECO:0000256" key="1">
    <source>
        <dbReference type="ARBA" id="ARBA00004141"/>
    </source>
</evidence>
<proteinExistence type="inferred from homology"/>
<keyword evidence="9 14" id="KW-0443">Lipid metabolism</keyword>
<keyword evidence="11 14" id="KW-0275">Fatty acid biosynthesis</keyword>
<comment type="catalytic activity">
    <reaction evidence="13 14">
        <text>a very-long-chain (3R)-3-hydroxyacyl-CoA = a very-long-chain (2E)-enoyl-CoA + H2O</text>
        <dbReference type="Rhea" id="RHEA:45812"/>
        <dbReference type="ChEBI" id="CHEBI:15377"/>
        <dbReference type="ChEBI" id="CHEBI:83728"/>
        <dbReference type="ChEBI" id="CHEBI:85440"/>
        <dbReference type="EC" id="4.2.1.134"/>
    </reaction>
</comment>
<keyword evidence="12 14" id="KW-0456">Lyase</keyword>
<evidence type="ECO:0000256" key="11">
    <source>
        <dbReference type="ARBA" id="ARBA00023160"/>
    </source>
</evidence>
<evidence type="ECO:0000256" key="12">
    <source>
        <dbReference type="ARBA" id="ARBA00023239"/>
    </source>
</evidence>
<keyword evidence="14" id="KW-0256">Endoplasmic reticulum</keyword>
<dbReference type="GO" id="GO:0042761">
    <property type="term" value="P:very long-chain fatty acid biosynthetic process"/>
    <property type="evidence" value="ECO:0007669"/>
    <property type="project" value="TreeGrafter"/>
</dbReference>
<evidence type="ECO:0000313" key="17">
    <source>
        <dbReference type="Proteomes" id="UP001056384"/>
    </source>
</evidence>
<dbReference type="GO" id="GO:0102158">
    <property type="term" value="F:very-long-chain (3R)-3-hydroxyacyl-CoA dehydratase activity"/>
    <property type="evidence" value="ECO:0007669"/>
    <property type="project" value="UniProtKB-EC"/>
</dbReference>
<gene>
    <name evidence="16" type="ORF">Slin15195_G029560</name>
</gene>
<comment type="function">
    <text evidence="14">Catalyzes the third of the four reactions of the long-chain fatty acids elongation cycle. This endoplasmic reticulum-bound enzymatic process, allows the addition of two carbons to the chain of long- and very long-chain fatty acids/VLCFAs per cycle. This enzyme catalyzes the dehydration of the 3-hydroxyacyl-CoA intermediate into trans-2,3-enoyl-CoA, within each cycle of fatty acid elongation. Thereby, it participates to the production of VLCFAs of different chain lengths that are involved in multiple biological processes as precursors of membrane lipids and lipid mediators.</text>
</comment>
<feature type="region of interest" description="Disordered" evidence="15">
    <location>
        <begin position="1"/>
        <end position="24"/>
    </location>
</feature>
<evidence type="ECO:0000256" key="5">
    <source>
        <dbReference type="ARBA" id="ARBA00022516"/>
    </source>
</evidence>
<feature type="transmembrane region" description="Helical" evidence="14">
    <location>
        <begin position="29"/>
        <end position="51"/>
    </location>
</feature>
<evidence type="ECO:0000256" key="6">
    <source>
        <dbReference type="ARBA" id="ARBA00022692"/>
    </source>
</evidence>
<evidence type="ECO:0000256" key="9">
    <source>
        <dbReference type="ARBA" id="ARBA00023098"/>
    </source>
</evidence>
<dbReference type="GO" id="GO:0005789">
    <property type="term" value="C:endoplasmic reticulum membrane"/>
    <property type="evidence" value="ECO:0007669"/>
    <property type="project" value="UniProtKB-SubCell"/>
</dbReference>
<evidence type="ECO:0000256" key="14">
    <source>
        <dbReference type="RuleBase" id="RU363109"/>
    </source>
</evidence>
<feature type="transmembrane region" description="Helical" evidence="14">
    <location>
        <begin position="161"/>
        <end position="181"/>
    </location>
</feature>
<dbReference type="Pfam" id="PF04387">
    <property type="entry name" value="PTPLA"/>
    <property type="match status" value="1"/>
</dbReference>
<comment type="caution">
    <text evidence="14">Lacks conserved residue(s) required for the propagation of feature annotation.</text>
</comment>
<keyword evidence="10 14" id="KW-0472">Membrane</keyword>
<evidence type="ECO:0000256" key="3">
    <source>
        <dbReference type="ARBA" id="ARBA00007811"/>
    </source>
</evidence>
<keyword evidence="7 14" id="KW-0276">Fatty acid metabolism</keyword>
<keyword evidence="8 14" id="KW-1133">Transmembrane helix</keyword>
<evidence type="ECO:0000256" key="13">
    <source>
        <dbReference type="ARBA" id="ARBA00036671"/>
    </source>
</evidence>
<evidence type="ECO:0000313" key="16">
    <source>
        <dbReference type="EMBL" id="USW49637.1"/>
    </source>
</evidence>
<keyword evidence="6 14" id="KW-0812">Transmembrane</keyword>
<feature type="compositionally biased region" description="Low complexity" evidence="15">
    <location>
        <begin position="10"/>
        <end position="24"/>
    </location>
</feature>
<reference evidence="16" key="1">
    <citation type="submission" date="2022-06" db="EMBL/GenBank/DDBJ databases">
        <title>Complete genome sequences of two strains of the flax pathogen Septoria linicola.</title>
        <authorList>
            <person name="Lapalu N."/>
            <person name="Simon A."/>
            <person name="Demenou B."/>
            <person name="Paumier D."/>
            <person name="Guillot M.-P."/>
            <person name="Gout L."/>
            <person name="Valade R."/>
        </authorList>
    </citation>
    <scope>NUCLEOTIDE SEQUENCE</scope>
    <source>
        <strain evidence="16">SE15195</strain>
    </source>
</reference>
<dbReference type="EMBL" id="CP099419">
    <property type="protein sequence ID" value="USW49637.1"/>
    <property type="molecule type" value="Genomic_DNA"/>
</dbReference>
<comment type="similarity">
    <text evidence="3 14">Belongs to the very long-chain fatty acids dehydratase HACD family.</text>
</comment>
<keyword evidence="5 14" id="KW-0444">Lipid biosynthesis</keyword>
<accession>A0A9Q9EH83</accession>
<evidence type="ECO:0000256" key="8">
    <source>
        <dbReference type="ARBA" id="ARBA00022989"/>
    </source>
</evidence>
<sequence length="230" mass="25925">MDRPSDSQQPAQPASKSARKPSPSNPKTAYLILYNFVSALLWSVVLGRVVLIGALRGWHNVFLGTSEFTKWAQTLAGLEVLHAATGIVRAPLFTTLMQVASRFLLVWGIAHNFPIHTSRSVAYSTMLLAWSITEIIRYSYFAVNLTYGKVPGFMTWLRYNTFFVLYPLGISSECWLVYQAIGPAGSLNKAWEWVLKLVLFVYVPGAYVLYTHMMAQRRKVLRGSKEKKGQ</sequence>
<protein>
    <recommendedName>
        <fullName evidence="4 14">Very-long-chain (3R)-3-hydroxyacyl-CoA dehydratase</fullName>
        <ecNumber evidence="4 14">4.2.1.134</ecNumber>
    </recommendedName>
</protein>
<dbReference type="PANTHER" id="PTHR11035">
    <property type="entry name" value="VERY-LONG-CHAIN (3R)-3-HYDROXYACYL-COA DEHYDRATASE"/>
    <property type="match status" value="1"/>
</dbReference>
<feature type="transmembrane region" description="Helical" evidence="14">
    <location>
        <begin position="193"/>
        <end position="210"/>
    </location>
</feature>
<comment type="subcellular location">
    <subcellularLocation>
        <location evidence="14">Endoplasmic reticulum membrane</location>
        <topology evidence="14">Multi-pass membrane protein</topology>
    </subcellularLocation>
    <subcellularLocation>
        <location evidence="1">Membrane</location>
        <topology evidence="1">Multi-pass membrane protein</topology>
    </subcellularLocation>
</comment>
<comment type="pathway">
    <text evidence="2 14">Lipid metabolism; fatty acid biosynthesis.</text>
</comment>
<evidence type="ECO:0000256" key="7">
    <source>
        <dbReference type="ARBA" id="ARBA00022832"/>
    </source>
</evidence>
<keyword evidence="17" id="KW-1185">Reference proteome</keyword>
<organism evidence="16 17">
    <name type="scientific">Septoria linicola</name>
    <dbReference type="NCBI Taxonomy" id="215465"/>
    <lineage>
        <taxon>Eukaryota</taxon>
        <taxon>Fungi</taxon>
        <taxon>Dikarya</taxon>
        <taxon>Ascomycota</taxon>
        <taxon>Pezizomycotina</taxon>
        <taxon>Dothideomycetes</taxon>
        <taxon>Dothideomycetidae</taxon>
        <taxon>Mycosphaerellales</taxon>
        <taxon>Mycosphaerellaceae</taxon>
        <taxon>Septoria</taxon>
    </lineage>
</organism>
<dbReference type="InterPro" id="IPR007482">
    <property type="entry name" value="Tyr_Pase-like_PTPLA"/>
</dbReference>
<dbReference type="OrthoDB" id="46988at2759"/>
<dbReference type="Proteomes" id="UP001056384">
    <property type="component" value="Chromosome 2"/>
</dbReference>
<name>A0A9Q9EH83_9PEZI</name>
<dbReference type="GO" id="GO:0030148">
    <property type="term" value="P:sphingolipid biosynthetic process"/>
    <property type="evidence" value="ECO:0007669"/>
    <property type="project" value="TreeGrafter"/>
</dbReference>
<dbReference type="AlphaFoldDB" id="A0A9Q9EH83"/>
<evidence type="ECO:0000256" key="10">
    <source>
        <dbReference type="ARBA" id="ARBA00023136"/>
    </source>
</evidence>
<dbReference type="PANTHER" id="PTHR11035:SF3">
    <property type="entry name" value="VERY-LONG-CHAIN (3R)-3-HYDROXYACYL-COA DEHYDRATASE"/>
    <property type="match status" value="1"/>
</dbReference>
<evidence type="ECO:0000256" key="4">
    <source>
        <dbReference type="ARBA" id="ARBA00013122"/>
    </source>
</evidence>
<dbReference type="GO" id="GO:0030497">
    <property type="term" value="P:fatty acid elongation"/>
    <property type="evidence" value="ECO:0007669"/>
    <property type="project" value="TreeGrafter"/>
</dbReference>
<dbReference type="EC" id="4.2.1.134" evidence="4 14"/>
<evidence type="ECO:0000256" key="2">
    <source>
        <dbReference type="ARBA" id="ARBA00005194"/>
    </source>
</evidence>
<evidence type="ECO:0000256" key="15">
    <source>
        <dbReference type="SAM" id="MobiDB-lite"/>
    </source>
</evidence>